<protein>
    <submittedName>
        <fullName evidence="2">Uncharacterized protein</fullName>
    </submittedName>
</protein>
<sequence length="81" mass="9209">MKFIFLSLILLIILTISTVARCENDHADAVVQASQKQPTTIKPHAKKDWRKRLQKGGKKENKPPQKKNPHKKSTTTSPVHQ</sequence>
<dbReference type="WBParaSite" id="RSKR_0001169050.1">
    <property type="protein sequence ID" value="RSKR_0001169050.1"/>
    <property type="gene ID" value="RSKR_0001169050"/>
</dbReference>
<accession>A0AC35UH22</accession>
<organism evidence="1 2">
    <name type="scientific">Rhabditophanes sp. KR3021</name>
    <dbReference type="NCBI Taxonomy" id="114890"/>
    <lineage>
        <taxon>Eukaryota</taxon>
        <taxon>Metazoa</taxon>
        <taxon>Ecdysozoa</taxon>
        <taxon>Nematoda</taxon>
        <taxon>Chromadorea</taxon>
        <taxon>Rhabditida</taxon>
        <taxon>Tylenchina</taxon>
        <taxon>Panagrolaimomorpha</taxon>
        <taxon>Strongyloidoidea</taxon>
        <taxon>Alloionematidae</taxon>
        <taxon>Rhabditophanes</taxon>
    </lineage>
</organism>
<evidence type="ECO:0000313" key="2">
    <source>
        <dbReference type="WBParaSite" id="RSKR_0001169050.1"/>
    </source>
</evidence>
<dbReference type="Proteomes" id="UP000095286">
    <property type="component" value="Unplaced"/>
</dbReference>
<reference evidence="2" key="1">
    <citation type="submission" date="2016-11" db="UniProtKB">
        <authorList>
            <consortium name="WormBaseParasite"/>
        </authorList>
    </citation>
    <scope>IDENTIFICATION</scope>
    <source>
        <strain evidence="2">KR3021</strain>
    </source>
</reference>
<name>A0AC35UH22_9BILA</name>
<proteinExistence type="predicted"/>
<evidence type="ECO:0000313" key="1">
    <source>
        <dbReference type="Proteomes" id="UP000095286"/>
    </source>
</evidence>